<keyword evidence="4" id="KW-0143">Chaperone</keyword>
<dbReference type="PRINTS" id="PR00625">
    <property type="entry name" value="JDOMAIN"/>
</dbReference>
<dbReference type="InterPro" id="IPR035979">
    <property type="entry name" value="RBD_domain_sf"/>
</dbReference>
<name>A0A9X0CY49_9CNID</name>
<reference evidence="10" key="1">
    <citation type="submission" date="2023-01" db="EMBL/GenBank/DDBJ databases">
        <title>Genome assembly of the deep-sea coral Lophelia pertusa.</title>
        <authorList>
            <person name="Herrera S."/>
            <person name="Cordes E."/>
        </authorList>
    </citation>
    <scope>NUCLEOTIDE SEQUENCE</scope>
    <source>
        <strain evidence="10">USNM1676648</strain>
        <tissue evidence="10">Polyp</tissue>
    </source>
</reference>
<dbReference type="InterPro" id="IPR001623">
    <property type="entry name" value="DnaJ_domain"/>
</dbReference>
<keyword evidence="11" id="KW-1185">Reference proteome</keyword>
<proteinExistence type="predicted"/>
<keyword evidence="6" id="KW-0694">RNA-binding</keyword>
<dbReference type="InterPro" id="IPR012677">
    <property type="entry name" value="Nucleotide-bd_a/b_plait_sf"/>
</dbReference>
<keyword evidence="5" id="KW-0539">Nucleus</keyword>
<evidence type="ECO:0000313" key="10">
    <source>
        <dbReference type="EMBL" id="KAJ7379826.1"/>
    </source>
</evidence>
<evidence type="ECO:0000256" key="5">
    <source>
        <dbReference type="ARBA" id="ARBA00023242"/>
    </source>
</evidence>
<feature type="domain" description="RRM" evidence="9">
    <location>
        <begin position="171"/>
        <end position="230"/>
    </location>
</feature>
<sequence>MADKMTCYEILGVTRESSKKEITKAYRKKALKCHPDKNPDNQEAVELFHELSKALEILSDPKAKAAYDAVLRAKERARLRTQALDVKRKKFKQDLEEREDAAKAGKENDEMATKNLQAEIERLREEGSKLLKEQQEFLKTQLRKEMESERDKTNSEDATPKLKVRWKSKKSDLTNGGYTQEMLKSFFEKYGEVSYVIVSSKKKGSAVVEFKSVASAKVALENEHGIPSNL</sequence>
<evidence type="ECO:0000256" key="3">
    <source>
        <dbReference type="ARBA" id="ARBA00022490"/>
    </source>
</evidence>
<dbReference type="InterPro" id="IPR000504">
    <property type="entry name" value="RRM_dom"/>
</dbReference>
<feature type="region of interest" description="Disordered" evidence="7">
    <location>
        <begin position="91"/>
        <end position="112"/>
    </location>
</feature>
<dbReference type="Proteomes" id="UP001163046">
    <property type="component" value="Unassembled WGS sequence"/>
</dbReference>
<dbReference type="AlphaFoldDB" id="A0A9X0CY49"/>
<dbReference type="Pfam" id="PF00076">
    <property type="entry name" value="RRM_1"/>
    <property type="match status" value="1"/>
</dbReference>
<dbReference type="SMART" id="SM00271">
    <property type="entry name" value="DnaJ"/>
    <property type="match status" value="1"/>
</dbReference>
<dbReference type="CDD" id="cd06257">
    <property type="entry name" value="DnaJ"/>
    <property type="match status" value="1"/>
</dbReference>
<dbReference type="InterPro" id="IPR034254">
    <property type="entry name" value="DNAJC17_RRM"/>
</dbReference>
<dbReference type="InterPro" id="IPR052094">
    <property type="entry name" value="Pre-mRNA-splicing_ERAD"/>
</dbReference>
<dbReference type="Gene3D" id="1.10.287.110">
    <property type="entry name" value="DnaJ domain"/>
    <property type="match status" value="1"/>
</dbReference>
<feature type="domain" description="J" evidence="8">
    <location>
        <begin position="6"/>
        <end position="71"/>
    </location>
</feature>
<evidence type="ECO:0000256" key="6">
    <source>
        <dbReference type="PROSITE-ProRule" id="PRU00176"/>
    </source>
</evidence>
<comment type="caution">
    <text evidence="10">The sequence shown here is derived from an EMBL/GenBank/DDBJ whole genome shotgun (WGS) entry which is preliminary data.</text>
</comment>
<dbReference type="PANTHER" id="PTHR44313">
    <property type="entry name" value="DNAJ HOMOLOG SUBFAMILY C MEMBER 17"/>
    <property type="match status" value="1"/>
</dbReference>
<dbReference type="PROSITE" id="PS50102">
    <property type="entry name" value="RRM"/>
    <property type="match status" value="1"/>
</dbReference>
<comment type="subcellular location">
    <subcellularLocation>
        <location evidence="2">Cytoplasm</location>
    </subcellularLocation>
    <subcellularLocation>
        <location evidence="1">Nucleus</location>
    </subcellularLocation>
</comment>
<evidence type="ECO:0000259" key="8">
    <source>
        <dbReference type="PROSITE" id="PS50076"/>
    </source>
</evidence>
<evidence type="ECO:0000313" key="11">
    <source>
        <dbReference type="Proteomes" id="UP001163046"/>
    </source>
</evidence>
<keyword evidence="3" id="KW-0963">Cytoplasm</keyword>
<dbReference type="InterPro" id="IPR036869">
    <property type="entry name" value="J_dom_sf"/>
</dbReference>
<evidence type="ECO:0000256" key="1">
    <source>
        <dbReference type="ARBA" id="ARBA00004123"/>
    </source>
</evidence>
<dbReference type="GO" id="GO:0003723">
    <property type="term" value="F:RNA binding"/>
    <property type="evidence" value="ECO:0007669"/>
    <property type="project" value="UniProtKB-UniRule"/>
</dbReference>
<organism evidence="10 11">
    <name type="scientific">Desmophyllum pertusum</name>
    <dbReference type="NCBI Taxonomy" id="174260"/>
    <lineage>
        <taxon>Eukaryota</taxon>
        <taxon>Metazoa</taxon>
        <taxon>Cnidaria</taxon>
        <taxon>Anthozoa</taxon>
        <taxon>Hexacorallia</taxon>
        <taxon>Scleractinia</taxon>
        <taxon>Caryophylliina</taxon>
        <taxon>Caryophylliidae</taxon>
        <taxon>Desmophyllum</taxon>
    </lineage>
</organism>
<dbReference type="CDD" id="cd12429">
    <property type="entry name" value="RRM_DNAJC17"/>
    <property type="match status" value="1"/>
</dbReference>
<dbReference type="GO" id="GO:0005681">
    <property type="term" value="C:spliceosomal complex"/>
    <property type="evidence" value="ECO:0007669"/>
    <property type="project" value="TreeGrafter"/>
</dbReference>
<dbReference type="PANTHER" id="PTHR44313:SF1">
    <property type="entry name" value="DNAJ HOMOLOG SUBFAMILY C MEMBER 17"/>
    <property type="match status" value="1"/>
</dbReference>
<evidence type="ECO:0000256" key="2">
    <source>
        <dbReference type="ARBA" id="ARBA00004496"/>
    </source>
</evidence>
<dbReference type="GO" id="GO:0005737">
    <property type="term" value="C:cytoplasm"/>
    <property type="evidence" value="ECO:0007669"/>
    <property type="project" value="UniProtKB-SubCell"/>
</dbReference>
<dbReference type="SUPFAM" id="SSF54928">
    <property type="entry name" value="RNA-binding domain, RBD"/>
    <property type="match status" value="1"/>
</dbReference>
<feature type="compositionally biased region" description="Basic and acidic residues" evidence="7">
    <location>
        <begin position="92"/>
        <end position="112"/>
    </location>
</feature>
<dbReference type="PROSITE" id="PS50076">
    <property type="entry name" value="DNAJ_2"/>
    <property type="match status" value="1"/>
</dbReference>
<accession>A0A9X0CY49</accession>
<dbReference type="GO" id="GO:0000390">
    <property type="term" value="P:spliceosomal complex disassembly"/>
    <property type="evidence" value="ECO:0007669"/>
    <property type="project" value="TreeGrafter"/>
</dbReference>
<protein>
    <submittedName>
        <fullName evidence="10">DnaJ (Hsp40), sub C, member 17</fullName>
    </submittedName>
</protein>
<dbReference type="Pfam" id="PF00226">
    <property type="entry name" value="DnaJ"/>
    <property type="match status" value="1"/>
</dbReference>
<dbReference type="OrthoDB" id="259708at2759"/>
<gene>
    <name evidence="10" type="primary">DNAJC17</name>
    <name evidence="10" type="ORF">OS493_012574</name>
</gene>
<dbReference type="EMBL" id="MU826355">
    <property type="protein sequence ID" value="KAJ7379826.1"/>
    <property type="molecule type" value="Genomic_DNA"/>
</dbReference>
<dbReference type="Gene3D" id="3.30.70.330">
    <property type="match status" value="1"/>
</dbReference>
<evidence type="ECO:0000259" key="9">
    <source>
        <dbReference type="PROSITE" id="PS50102"/>
    </source>
</evidence>
<evidence type="ECO:0000256" key="4">
    <source>
        <dbReference type="ARBA" id="ARBA00023186"/>
    </source>
</evidence>
<dbReference type="SUPFAM" id="SSF46565">
    <property type="entry name" value="Chaperone J-domain"/>
    <property type="match status" value="1"/>
</dbReference>
<evidence type="ECO:0000256" key="7">
    <source>
        <dbReference type="SAM" id="MobiDB-lite"/>
    </source>
</evidence>